<sequence>MSARPDVDMPAHGSRRRVLIVCHEPAFPPTSGADLRNYRNAVAAAAFGPVCLASVRPRAIAMTAPDPLIRTEALSIEGEPRTASIGWWRLREEHRISRAALARLEALILEFRPDTVVVESIGLFKLLRPLRSLAKQLILDMHNVESDLSAQMKRAEATASRFSVAASGPGIRHLERKALALVDRVWVCSNEDREKLMRVAGRTMPIDVVPNGIPNVEAIPDMLPAEPSAYSGFPVILFIGHLRYPPNVDAAGRLARTILPRIRQALPDAKLVLAGRGPEPPVLALGGLPDVELVEDPESVAPLLSGAHLSIVPLRAGGGTRIKILEAMAWGVPVIATPLAAEGLGLVANDEVLLSASDEGLAAMAVQLSLDAGRRARQRVRAHQAVWARFGPQAIRDAVRVGLALDSDGDDDQPSPSTP</sequence>
<evidence type="ECO:0000313" key="1">
    <source>
        <dbReference type="EMBL" id="MER9285255.1"/>
    </source>
</evidence>
<dbReference type="EMBL" id="JAMYRI010000008">
    <property type="protein sequence ID" value="MER9285255.1"/>
    <property type="molecule type" value="Genomic_DNA"/>
</dbReference>
<accession>A0ACC6T0K7</accession>
<dbReference type="Proteomes" id="UP001480082">
    <property type="component" value="Unassembled WGS sequence"/>
</dbReference>
<name>A0ACC6T0K7_9HYPH</name>
<keyword evidence="2" id="KW-1185">Reference proteome</keyword>
<gene>
    <name evidence="1" type="ORF">NKI81_14990</name>
</gene>
<reference evidence="1 2" key="1">
    <citation type="journal article" date="2024" name="Proc. Natl. Acad. Sci. U.S.A.">
        <title>The evolutionary genomics of adaptation to stress in wild rhizobium bacteria.</title>
        <authorList>
            <person name="Kehlet-Delgado H."/>
            <person name="Montoya A.P."/>
            <person name="Jensen K.T."/>
            <person name="Wendlandt C.E."/>
            <person name="Dexheimer C."/>
            <person name="Roberts M."/>
            <person name="Torres Martinez L."/>
            <person name="Friesen M.L."/>
            <person name="Griffitts J.S."/>
            <person name="Porter S.S."/>
        </authorList>
    </citation>
    <scope>NUCLEOTIDE SEQUENCE [LARGE SCALE GENOMIC DNA]</scope>
    <source>
        <strain evidence="1 2">M0468</strain>
    </source>
</reference>
<evidence type="ECO:0000313" key="2">
    <source>
        <dbReference type="Proteomes" id="UP001480082"/>
    </source>
</evidence>
<protein>
    <submittedName>
        <fullName evidence="1">Glycosyltransferase family 4 protein</fullName>
    </submittedName>
</protein>
<proteinExistence type="predicted"/>
<comment type="caution">
    <text evidence="1">The sequence shown here is derived from an EMBL/GenBank/DDBJ whole genome shotgun (WGS) entry which is preliminary data.</text>
</comment>
<organism evidence="1 2">
    <name type="scientific">Mesorhizobium australicum</name>
    <dbReference type="NCBI Taxonomy" id="536018"/>
    <lineage>
        <taxon>Bacteria</taxon>
        <taxon>Pseudomonadati</taxon>
        <taxon>Pseudomonadota</taxon>
        <taxon>Alphaproteobacteria</taxon>
        <taxon>Hyphomicrobiales</taxon>
        <taxon>Phyllobacteriaceae</taxon>
        <taxon>Mesorhizobium</taxon>
    </lineage>
</organism>